<keyword evidence="2" id="KW-1185">Reference proteome</keyword>
<sequence>MLGLLVVASGLGRVGEGFGSTIGISECGLAVWSWCVRGGNGVYGRRLLVVVKKKENLRRLIGAVVGHEGGKSSGVVLENGKGSCVIRWRFSQ</sequence>
<protein>
    <submittedName>
        <fullName evidence="1">Uncharacterized protein</fullName>
    </submittedName>
</protein>
<evidence type="ECO:0000313" key="1">
    <source>
        <dbReference type="EMBL" id="KAL3567863.1"/>
    </source>
</evidence>
<dbReference type="EMBL" id="RCHU02000017">
    <property type="protein sequence ID" value="KAL3567863.1"/>
    <property type="molecule type" value="Genomic_DNA"/>
</dbReference>
<organism evidence="1 2">
    <name type="scientific">Populus alba</name>
    <name type="common">White poplar</name>
    <dbReference type="NCBI Taxonomy" id="43335"/>
    <lineage>
        <taxon>Eukaryota</taxon>
        <taxon>Viridiplantae</taxon>
        <taxon>Streptophyta</taxon>
        <taxon>Embryophyta</taxon>
        <taxon>Tracheophyta</taxon>
        <taxon>Spermatophyta</taxon>
        <taxon>Magnoliopsida</taxon>
        <taxon>eudicotyledons</taxon>
        <taxon>Gunneridae</taxon>
        <taxon>Pentapetalae</taxon>
        <taxon>rosids</taxon>
        <taxon>fabids</taxon>
        <taxon>Malpighiales</taxon>
        <taxon>Salicaceae</taxon>
        <taxon>Saliceae</taxon>
        <taxon>Populus</taxon>
    </lineage>
</organism>
<proteinExistence type="predicted"/>
<dbReference type="Proteomes" id="UP000309997">
    <property type="component" value="Unassembled WGS sequence"/>
</dbReference>
<name>A0ACC4ANS6_POPAL</name>
<gene>
    <name evidence="1" type="ORF">D5086_030514</name>
</gene>
<evidence type="ECO:0000313" key="2">
    <source>
        <dbReference type="Proteomes" id="UP000309997"/>
    </source>
</evidence>
<accession>A0ACC4ANS6</accession>
<reference evidence="1 2" key="1">
    <citation type="journal article" date="2024" name="Plant Biotechnol. J.">
        <title>Genome and CRISPR/Cas9 system of a widespread forest tree (Populus alba) in the world.</title>
        <authorList>
            <person name="Liu Y.J."/>
            <person name="Jiang P.F."/>
            <person name="Han X.M."/>
            <person name="Li X.Y."/>
            <person name="Wang H.M."/>
            <person name="Wang Y.J."/>
            <person name="Wang X.X."/>
            <person name="Zeng Q.Y."/>
        </authorList>
    </citation>
    <scope>NUCLEOTIDE SEQUENCE [LARGE SCALE GENOMIC DNA]</scope>
    <source>
        <strain evidence="2">cv. PAL-ZL1</strain>
    </source>
</reference>
<comment type="caution">
    <text evidence="1">The sequence shown here is derived from an EMBL/GenBank/DDBJ whole genome shotgun (WGS) entry which is preliminary data.</text>
</comment>